<evidence type="ECO:0000256" key="1">
    <source>
        <dbReference type="SAM" id="SignalP"/>
    </source>
</evidence>
<dbReference type="KEGG" id="dgo:DGo_CA2231"/>
<feature type="signal peptide" evidence="1">
    <location>
        <begin position="1"/>
        <end position="21"/>
    </location>
</feature>
<protein>
    <submittedName>
        <fullName evidence="2">Putative WD repeat-containing protein</fullName>
    </submittedName>
</protein>
<accession>H8GZ40</accession>
<feature type="chain" id="PRO_5003613919" evidence="1">
    <location>
        <begin position="22"/>
        <end position="271"/>
    </location>
</feature>
<dbReference type="Gene3D" id="2.130.10.10">
    <property type="entry name" value="YVTN repeat-like/Quinoprotein amine dehydrogenase"/>
    <property type="match status" value="1"/>
</dbReference>
<sequence>MLQPIRLLPVLVALSWCAATAQLRADLTRAIPSGPAILKVFGGPDLLFQATTPGLGAVTTSKFSADDRWLLNIADGQGYVQLWNVAAGQRVRTFLAPFPHIVNADFTPDSRHLLLNFRGEPGTLDAEPAFWTLDPLRPVAQLSDARSDGESYARESGYDRSVSFSADGQRMVFARSGSYKKTGDVSVWDARSGTRLATLSRLPYPAGALQTGGVGIDDARLSPDGRRVLVLSIDGRLAEYDVDTARLLNVRGRFTSEQVAAQLGIFARTGR</sequence>
<dbReference type="InterPro" id="IPR011044">
    <property type="entry name" value="Quino_amine_DH_bsu"/>
</dbReference>
<dbReference type="RefSeq" id="WP_014685641.1">
    <property type="nucleotide sequence ID" value="NC_017790.1"/>
</dbReference>
<evidence type="ECO:0000313" key="3">
    <source>
        <dbReference type="Proteomes" id="UP000007575"/>
    </source>
</evidence>
<dbReference type="Proteomes" id="UP000007575">
    <property type="component" value="Chromosome"/>
</dbReference>
<organism evidence="2 3">
    <name type="scientific">Deinococcus gobiensis (strain DSM 21396 / JCM 16679 / CGMCC 1.7299 / I-0)</name>
    <dbReference type="NCBI Taxonomy" id="745776"/>
    <lineage>
        <taxon>Bacteria</taxon>
        <taxon>Thermotogati</taxon>
        <taxon>Deinococcota</taxon>
        <taxon>Deinococci</taxon>
        <taxon>Deinococcales</taxon>
        <taxon>Deinococcaceae</taxon>
        <taxon>Deinococcus</taxon>
    </lineage>
</organism>
<dbReference type="EMBL" id="CP002191">
    <property type="protein sequence ID" value="AFD26158.1"/>
    <property type="molecule type" value="Genomic_DNA"/>
</dbReference>
<evidence type="ECO:0000313" key="2">
    <source>
        <dbReference type="EMBL" id="AFD26158.1"/>
    </source>
</evidence>
<dbReference type="STRING" id="745776.DGo_CA2231"/>
<dbReference type="SUPFAM" id="SSF50969">
    <property type="entry name" value="YVTN repeat-like/Quinoprotein amine dehydrogenase"/>
    <property type="match status" value="1"/>
</dbReference>
<dbReference type="PATRIC" id="fig|745776.4.peg.2289"/>
<dbReference type="eggNOG" id="COG0823">
    <property type="taxonomic scope" value="Bacteria"/>
</dbReference>
<dbReference type="InterPro" id="IPR015943">
    <property type="entry name" value="WD40/YVTN_repeat-like_dom_sf"/>
</dbReference>
<dbReference type="InterPro" id="IPR011659">
    <property type="entry name" value="WD40"/>
</dbReference>
<proteinExistence type="predicted"/>
<keyword evidence="3" id="KW-1185">Reference proteome</keyword>
<gene>
    <name evidence="2" type="ordered locus">DGo_CA2231</name>
</gene>
<name>H8GZ40_DEIGI</name>
<reference evidence="2 3" key="1">
    <citation type="journal article" date="2012" name="PLoS ONE">
        <title>Genome sequence and transcriptome analysis of the radioresistant bacterium Deinococcus gobiensis: insights into the extreme environmental adaptations.</title>
        <authorList>
            <person name="Yuan M."/>
            <person name="Chen M."/>
            <person name="Zhang W."/>
            <person name="Lu W."/>
            <person name="Wang J."/>
            <person name="Yang M."/>
            <person name="Zhao P."/>
            <person name="Tang R."/>
            <person name="Li X."/>
            <person name="Hao Y."/>
            <person name="Zhou Z."/>
            <person name="Zhan Y."/>
            <person name="Yu H."/>
            <person name="Teng C."/>
            <person name="Yan Y."/>
            <person name="Ping S."/>
            <person name="Wang Y."/>
            <person name="Lin M."/>
        </authorList>
    </citation>
    <scope>NUCLEOTIDE SEQUENCE [LARGE SCALE GENOMIC DNA]</scope>
    <source>
        <strain evidence="2 3">I-0</strain>
    </source>
</reference>
<keyword evidence="1" id="KW-0732">Signal</keyword>
<dbReference type="AlphaFoldDB" id="H8GZ40"/>
<dbReference type="HOGENOM" id="CLU_1041008_0_0_0"/>
<dbReference type="OrthoDB" id="61842at2"/>
<dbReference type="Pfam" id="PF07676">
    <property type="entry name" value="PD40"/>
    <property type="match status" value="1"/>
</dbReference>